<organism evidence="3 4">
    <name type="scientific">Bacillus aquiflavi</name>
    <dbReference type="NCBI Taxonomy" id="2672567"/>
    <lineage>
        <taxon>Bacteria</taxon>
        <taxon>Bacillati</taxon>
        <taxon>Bacillota</taxon>
        <taxon>Bacilli</taxon>
        <taxon>Bacillales</taxon>
        <taxon>Bacillaceae</taxon>
        <taxon>Bacillus</taxon>
    </lineage>
</organism>
<evidence type="ECO:0000313" key="3">
    <source>
        <dbReference type="EMBL" id="NEY81279.1"/>
    </source>
</evidence>
<reference evidence="2 5" key="2">
    <citation type="submission" date="2020-07" db="EMBL/GenBank/DDBJ databases">
        <authorList>
            <person name="Feng H."/>
        </authorList>
    </citation>
    <scope>NUCLEOTIDE SEQUENCE [LARGE SCALE GENOMIC DNA]</scope>
    <source>
        <strain evidence="2">S-12</strain>
        <strain evidence="5">s-12</strain>
    </source>
</reference>
<dbReference type="Proteomes" id="UP000570010">
    <property type="component" value="Unassembled WGS sequence"/>
</dbReference>
<comment type="caution">
    <text evidence="3">The sequence shown here is derived from an EMBL/GenBank/DDBJ whole genome shotgun (WGS) entry which is preliminary data.</text>
</comment>
<feature type="domain" description="DUF6792" evidence="1">
    <location>
        <begin position="119"/>
        <end position="259"/>
    </location>
</feature>
<dbReference type="Proteomes" id="UP000472971">
    <property type="component" value="Unassembled WGS sequence"/>
</dbReference>
<dbReference type="InterPro" id="IPR046742">
    <property type="entry name" value="DUF6792"/>
</dbReference>
<feature type="non-terminal residue" evidence="3">
    <location>
        <position position="268"/>
    </location>
</feature>
<proteinExistence type="predicted"/>
<dbReference type="EMBL" id="JACEIO010000012">
    <property type="protein sequence ID" value="MBA4536912.1"/>
    <property type="molecule type" value="Genomic_DNA"/>
</dbReference>
<protein>
    <recommendedName>
        <fullName evidence="1">DUF6792 domain-containing protein</fullName>
    </recommendedName>
</protein>
<dbReference type="AlphaFoldDB" id="A0A6B3VTG5"/>
<reference evidence="3 4" key="1">
    <citation type="submission" date="2020-02" db="EMBL/GenBank/DDBJ databases">
        <title>Bacillus aquiflavi sp. nov., isolated from yellow water of strong flavor Chinese baijiu in Yibin region of China.</title>
        <authorList>
            <person name="Xie J."/>
        </authorList>
    </citation>
    <scope>NUCLEOTIDE SEQUENCE [LARGE SCALE GENOMIC DNA]</scope>
    <source>
        <strain evidence="3 4">3H-10</strain>
    </source>
</reference>
<dbReference type="EMBL" id="JAAIWN010000012">
    <property type="protein sequence ID" value="NEY81279.1"/>
    <property type="molecule type" value="Genomic_DNA"/>
</dbReference>
<dbReference type="Pfam" id="PF20591">
    <property type="entry name" value="DUF6792"/>
    <property type="match status" value="2"/>
</dbReference>
<name>A0A6B3VTG5_9BACI</name>
<gene>
    <name evidence="3" type="ORF">G4D64_07060</name>
    <name evidence="2" type="ORF">H1Z61_07090</name>
</gene>
<feature type="domain" description="DUF6792" evidence="1">
    <location>
        <begin position="21"/>
        <end position="86"/>
    </location>
</feature>
<dbReference type="RefSeq" id="WP_374058349.1">
    <property type="nucleotide sequence ID" value="NZ_JAAIWN010000012.1"/>
</dbReference>
<evidence type="ECO:0000259" key="1">
    <source>
        <dbReference type="Pfam" id="PF20591"/>
    </source>
</evidence>
<sequence length="268" mass="30757">MKQKGVLGELVRARLTSAEYDGLTKETVEKFYIEEYGQLPPPFEIIHSDKLQIGEESGFNGTAVHFFDENQGINEVYVINRGTEGDLSKFAELGEKWLETLKKYKQNPENLREIVFSGNEDIYTDAYEVLLGDDQSQIRDNQKFKNEVIQKVNEKNLSTKPVFFLDAHSLGGNQGQTLMVTSGDLFTDVNVYNDAPMNVYNIVRMHDKIRKTVEDKYGILADEHDIYKIKPSELYSILDTELGSYASKITYYRNEEDLLTNLTLPYAY</sequence>
<evidence type="ECO:0000313" key="2">
    <source>
        <dbReference type="EMBL" id="MBA4536912.1"/>
    </source>
</evidence>
<evidence type="ECO:0000313" key="5">
    <source>
        <dbReference type="Proteomes" id="UP000570010"/>
    </source>
</evidence>
<evidence type="ECO:0000313" key="4">
    <source>
        <dbReference type="Proteomes" id="UP000472971"/>
    </source>
</evidence>
<keyword evidence="4" id="KW-1185">Reference proteome</keyword>
<accession>A0A6B3VTG5</accession>